<keyword evidence="12" id="KW-1185">Reference proteome</keyword>
<feature type="transmembrane region" description="Helical" evidence="8">
    <location>
        <begin position="59"/>
        <end position="76"/>
    </location>
</feature>
<evidence type="ECO:0000256" key="6">
    <source>
        <dbReference type="ARBA" id="ARBA00023136"/>
    </source>
</evidence>
<dbReference type="InterPro" id="IPR003439">
    <property type="entry name" value="ABC_transporter-like_ATP-bd"/>
</dbReference>
<dbReference type="GO" id="GO:0005886">
    <property type="term" value="C:plasma membrane"/>
    <property type="evidence" value="ECO:0007669"/>
    <property type="project" value="UniProtKB-SubCell"/>
</dbReference>
<evidence type="ECO:0000259" key="9">
    <source>
        <dbReference type="PROSITE" id="PS50893"/>
    </source>
</evidence>
<dbReference type="PANTHER" id="PTHR24221">
    <property type="entry name" value="ATP-BINDING CASSETTE SUB-FAMILY B"/>
    <property type="match status" value="1"/>
</dbReference>
<feature type="domain" description="ABC transporter" evidence="9">
    <location>
        <begin position="342"/>
        <end position="580"/>
    </location>
</feature>
<feature type="transmembrane region" description="Helical" evidence="8">
    <location>
        <begin position="147"/>
        <end position="170"/>
    </location>
</feature>
<dbReference type="InterPro" id="IPR017871">
    <property type="entry name" value="ABC_transporter-like_CS"/>
</dbReference>
<protein>
    <submittedName>
        <fullName evidence="11">ABC transporter ATP-binding protein</fullName>
    </submittedName>
</protein>
<feature type="transmembrane region" description="Helical" evidence="8">
    <location>
        <begin position="277"/>
        <end position="297"/>
    </location>
</feature>
<evidence type="ECO:0000256" key="4">
    <source>
        <dbReference type="ARBA" id="ARBA00022840"/>
    </source>
</evidence>
<dbReference type="CDD" id="cd03228">
    <property type="entry name" value="ABCC_MRP_Like"/>
    <property type="match status" value="1"/>
</dbReference>
<dbReference type="Pfam" id="PF00005">
    <property type="entry name" value="ABC_tran"/>
    <property type="match status" value="1"/>
</dbReference>
<dbReference type="EMBL" id="QUBQ01000001">
    <property type="protein sequence ID" value="REK77714.1"/>
    <property type="molecule type" value="Genomic_DNA"/>
</dbReference>
<evidence type="ECO:0000256" key="5">
    <source>
        <dbReference type="ARBA" id="ARBA00022989"/>
    </source>
</evidence>
<comment type="subcellular location">
    <subcellularLocation>
        <location evidence="1">Cell membrane</location>
        <topology evidence="1">Multi-pass membrane protein</topology>
    </subcellularLocation>
</comment>
<dbReference type="AlphaFoldDB" id="A0A371PNC3"/>
<dbReference type="Proteomes" id="UP000261905">
    <property type="component" value="Unassembled WGS sequence"/>
</dbReference>
<evidence type="ECO:0000256" key="8">
    <source>
        <dbReference type="SAM" id="Phobius"/>
    </source>
</evidence>
<dbReference type="PROSITE" id="PS00211">
    <property type="entry name" value="ABC_TRANSPORTER_1"/>
    <property type="match status" value="1"/>
</dbReference>
<dbReference type="InterPro" id="IPR003593">
    <property type="entry name" value="AAA+_ATPase"/>
</dbReference>
<dbReference type="GO" id="GO:0016887">
    <property type="term" value="F:ATP hydrolysis activity"/>
    <property type="evidence" value="ECO:0007669"/>
    <property type="project" value="InterPro"/>
</dbReference>
<organism evidence="11 12">
    <name type="scientific">Paenibacillus paeoniae</name>
    <dbReference type="NCBI Taxonomy" id="2292705"/>
    <lineage>
        <taxon>Bacteria</taxon>
        <taxon>Bacillati</taxon>
        <taxon>Bacillota</taxon>
        <taxon>Bacilli</taxon>
        <taxon>Bacillales</taxon>
        <taxon>Paenibacillaceae</taxon>
        <taxon>Paenibacillus</taxon>
    </lineage>
</organism>
<dbReference type="InterPro" id="IPR011527">
    <property type="entry name" value="ABC1_TM_dom"/>
</dbReference>
<dbReference type="PANTHER" id="PTHR24221:SF654">
    <property type="entry name" value="ATP-BINDING CASSETTE SUB-FAMILY B MEMBER 6"/>
    <property type="match status" value="1"/>
</dbReference>
<dbReference type="SUPFAM" id="SSF90123">
    <property type="entry name" value="ABC transporter transmembrane region"/>
    <property type="match status" value="1"/>
</dbReference>
<dbReference type="PROSITE" id="PS50929">
    <property type="entry name" value="ABC_TM1F"/>
    <property type="match status" value="1"/>
</dbReference>
<dbReference type="OrthoDB" id="9806127at2"/>
<evidence type="ECO:0000259" key="10">
    <source>
        <dbReference type="PROSITE" id="PS50929"/>
    </source>
</evidence>
<feature type="transmembrane region" description="Helical" evidence="8">
    <location>
        <begin position="21"/>
        <end position="39"/>
    </location>
</feature>
<evidence type="ECO:0000256" key="7">
    <source>
        <dbReference type="SAM" id="MobiDB-lite"/>
    </source>
</evidence>
<feature type="domain" description="ABC transmembrane type-1" evidence="10">
    <location>
        <begin position="22"/>
        <end position="306"/>
    </location>
</feature>
<dbReference type="Gene3D" id="1.20.1560.10">
    <property type="entry name" value="ABC transporter type 1, transmembrane domain"/>
    <property type="match status" value="1"/>
</dbReference>
<dbReference type="GO" id="GO:0140359">
    <property type="term" value="F:ABC-type transporter activity"/>
    <property type="evidence" value="ECO:0007669"/>
    <property type="project" value="InterPro"/>
</dbReference>
<feature type="region of interest" description="Disordered" evidence="7">
    <location>
        <begin position="585"/>
        <end position="606"/>
    </location>
</feature>
<keyword evidence="5 8" id="KW-1133">Transmembrane helix</keyword>
<dbReference type="GO" id="GO:0005524">
    <property type="term" value="F:ATP binding"/>
    <property type="evidence" value="ECO:0007669"/>
    <property type="project" value="UniProtKB-KW"/>
</dbReference>
<keyword evidence="6 8" id="KW-0472">Membrane</keyword>
<dbReference type="InterPro" id="IPR036640">
    <property type="entry name" value="ABC1_TM_sf"/>
</dbReference>
<evidence type="ECO:0000313" key="12">
    <source>
        <dbReference type="Proteomes" id="UP000261905"/>
    </source>
</evidence>
<dbReference type="SMART" id="SM00382">
    <property type="entry name" value="AAA"/>
    <property type="match status" value="1"/>
</dbReference>
<dbReference type="Gene3D" id="3.40.50.300">
    <property type="entry name" value="P-loop containing nucleotide triphosphate hydrolases"/>
    <property type="match status" value="1"/>
</dbReference>
<dbReference type="PROSITE" id="PS50893">
    <property type="entry name" value="ABC_TRANSPORTER_2"/>
    <property type="match status" value="1"/>
</dbReference>
<evidence type="ECO:0000256" key="3">
    <source>
        <dbReference type="ARBA" id="ARBA00022741"/>
    </source>
</evidence>
<evidence type="ECO:0000256" key="1">
    <source>
        <dbReference type="ARBA" id="ARBA00004651"/>
    </source>
</evidence>
<evidence type="ECO:0000313" key="11">
    <source>
        <dbReference type="EMBL" id="REK77714.1"/>
    </source>
</evidence>
<proteinExistence type="predicted"/>
<comment type="caution">
    <text evidence="11">The sequence shown here is derived from an EMBL/GenBank/DDBJ whole genome shotgun (WGS) entry which is preliminary data.</text>
</comment>
<name>A0A371PNC3_9BACL</name>
<dbReference type="InterPro" id="IPR039421">
    <property type="entry name" value="Type_1_exporter"/>
</dbReference>
<sequence length="606" mass="69893">MVFMNLNSIIRRVLSGSYWTIAILSLLSVILIGTAAYTIKLTEQFFDAFTNSHNNYKFIVQLIVIMLLLKLTQLCMEQFRQYLEQKMTIQMNRLLEYQLIDLIHLKTVTKLETPQYQNDFNFLRSTFFSISNLIITFIQFAHQIILFLTYSIILINYIWYLPIIVTLYCLPHFLNEIKISKLNHSYTENTSQLSREKLMLFETLVRPLAQKELLIFQSKSFFLRKWDNISLKSIKWEINHQKKIYMKRLLFAIIEPLGFVVIQILLVRSVIAAELTIGQYIAITTAVAMLQSTLFAIGQYFGRVKQTYLTSLQLQQFITKYFPSTFTLHAHDIKLASPIEEIVIKDLTFQYPTTDKSVIKNINLNIKAGNCIAIVGENGSGKSTLGKILIGLYDVTPGALYINNTDINDINHLSLIHQMTMVSQDFVRYPISLEENVILDSPSKESEKKLIELSEKYPELFPDEVSKETILGLEFIGSRQLSGGQWQKIAIARALYKDSPLLLLDEATSALDPETEQSIMNSVIRNRKWNRQTTLFITHRMPICQMADQIIVLHNGEIAEIGTHQELILAEGRYYRMFMTTHENNEVNTNGDNQLQGTVPTQYAAR</sequence>
<reference evidence="11 12" key="1">
    <citation type="submission" date="2018-08" db="EMBL/GenBank/DDBJ databases">
        <title>Paenibacillus sp. M4BSY-1, whole genome shotgun sequence.</title>
        <authorList>
            <person name="Tuo L."/>
        </authorList>
    </citation>
    <scope>NUCLEOTIDE SEQUENCE [LARGE SCALE GENOMIC DNA]</scope>
    <source>
        <strain evidence="11 12">M4BSY-1</strain>
    </source>
</reference>
<keyword evidence="2 8" id="KW-0812">Transmembrane</keyword>
<evidence type="ECO:0000256" key="2">
    <source>
        <dbReference type="ARBA" id="ARBA00022692"/>
    </source>
</evidence>
<gene>
    <name evidence="11" type="ORF">DX130_12185</name>
</gene>
<keyword evidence="3" id="KW-0547">Nucleotide-binding</keyword>
<dbReference type="InterPro" id="IPR027417">
    <property type="entry name" value="P-loop_NTPase"/>
</dbReference>
<dbReference type="SUPFAM" id="SSF52540">
    <property type="entry name" value="P-loop containing nucleoside triphosphate hydrolases"/>
    <property type="match status" value="1"/>
</dbReference>
<feature type="transmembrane region" description="Helical" evidence="8">
    <location>
        <begin position="249"/>
        <end position="271"/>
    </location>
</feature>
<feature type="compositionally biased region" description="Polar residues" evidence="7">
    <location>
        <begin position="586"/>
        <end position="606"/>
    </location>
</feature>
<accession>A0A371PNC3</accession>
<keyword evidence="4 11" id="KW-0067">ATP-binding</keyword>
<feature type="transmembrane region" description="Helical" evidence="8">
    <location>
        <begin position="122"/>
        <end position="141"/>
    </location>
</feature>